<feature type="transmembrane region" description="Helical" evidence="1">
    <location>
        <begin position="12"/>
        <end position="33"/>
    </location>
</feature>
<gene>
    <name evidence="2" type="ORF">BJX67DRAFT_391646</name>
</gene>
<feature type="transmembrane region" description="Helical" evidence="1">
    <location>
        <begin position="39"/>
        <end position="62"/>
    </location>
</feature>
<feature type="transmembrane region" description="Helical" evidence="1">
    <location>
        <begin position="150"/>
        <end position="172"/>
    </location>
</feature>
<feature type="transmembrane region" description="Helical" evidence="1">
    <location>
        <begin position="111"/>
        <end position="130"/>
    </location>
</feature>
<evidence type="ECO:0000313" key="3">
    <source>
        <dbReference type="Proteomes" id="UP001610432"/>
    </source>
</evidence>
<keyword evidence="1" id="KW-1133">Transmembrane helix</keyword>
<dbReference type="Proteomes" id="UP001610432">
    <property type="component" value="Unassembled WGS sequence"/>
</dbReference>
<evidence type="ECO:0000313" key="2">
    <source>
        <dbReference type="EMBL" id="KAL2860998.1"/>
    </source>
</evidence>
<sequence>MDDHRSIPYFESNLAALSTIGLWLTGVGVYAILITRFSALHTIPVVASVACAVANGLSYHAFWTSSFGVNKAVASGFADVFWPTQEISLSFYSYQILSCTLTGRDRSAYRCGFWVCLLALVAVRVAILVLRTVEILHEPDFKSLIGFLHVGYFALLAVLETCSSWLLIRFFLNAHGMAPAGSRTLYLFKFLLRSTELRVSALSVIGITRATAYPFQIAEHLVVNIPNQIDRFAYTLECLFPVILM</sequence>
<reference evidence="2 3" key="1">
    <citation type="submission" date="2024-07" db="EMBL/GenBank/DDBJ databases">
        <title>Section-level genome sequencing and comparative genomics of Aspergillus sections Usti and Cavernicolus.</title>
        <authorList>
            <consortium name="Lawrence Berkeley National Laboratory"/>
            <person name="Nybo J.L."/>
            <person name="Vesth T.C."/>
            <person name="Theobald S."/>
            <person name="Frisvad J.C."/>
            <person name="Larsen T.O."/>
            <person name="Kjaerboelling I."/>
            <person name="Rothschild-Mancinelli K."/>
            <person name="Lyhne E.K."/>
            <person name="Kogle M.E."/>
            <person name="Barry K."/>
            <person name="Clum A."/>
            <person name="Na H."/>
            <person name="Ledsgaard L."/>
            <person name="Lin J."/>
            <person name="Lipzen A."/>
            <person name="Kuo A."/>
            <person name="Riley R."/>
            <person name="Mondo S."/>
            <person name="Labutti K."/>
            <person name="Haridas S."/>
            <person name="Pangalinan J."/>
            <person name="Salamov A.A."/>
            <person name="Simmons B.A."/>
            <person name="Magnuson J.K."/>
            <person name="Chen J."/>
            <person name="Drula E."/>
            <person name="Henrissat B."/>
            <person name="Wiebenga A."/>
            <person name="Lubbers R.J."/>
            <person name="Gomes A.C."/>
            <person name="Macurrencykelacurrency M.R."/>
            <person name="Stajich J."/>
            <person name="Grigoriev I.V."/>
            <person name="Mortensen U.H."/>
            <person name="De Vries R.P."/>
            <person name="Baker S.E."/>
            <person name="Andersen M.R."/>
        </authorList>
    </citation>
    <scope>NUCLEOTIDE SEQUENCE [LARGE SCALE GENOMIC DNA]</scope>
    <source>
        <strain evidence="2 3">CBS 449.75</strain>
    </source>
</reference>
<comment type="caution">
    <text evidence="2">The sequence shown here is derived from an EMBL/GenBank/DDBJ whole genome shotgun (WGS) entry which is preliminary data.</text>
</comment>
<proteinExistence type="predicted"/>
<keyword evidence="1" id="KW-0472">Membrane</keyword>
<name>A0ABR4LBY7_9EURO</name>
<dbReference type="RefSeq" id="XP_070880892.1">
    <property type="nucleotide sequence ID" value="XM_071034823.1"/>
</dbReference>
<keyword evidence="1" id="KW-0812">Transmembrane</keyword>
<dbReference type="EMBL" id="JBFXLQ010000077">
    <property type="protein sequence ID" value="KAL2860998.1"/>
    <property type="molecule type" value="Genomic_DNA"/>
</dbReference>
<protein>
    <submittedName>
        <fullName evidence="2">Uncharacterized protein</fullName>
    </submittedName>
</protein>
<dbReference type="GeneID" id="98149895"/>
<evidence type="ECO:0000256" key="1">
    <source>
        <dbReference type="SAM" id="Phobius"/>
    </source>
</evidence>
<keyword evidence="3" id="KW-1185">Reference proteome</keyword>
<accession>A0ABR4LBY7</accession>
<organism evidence="2 3">
    <name type="scientific">Aspergillus lucknowensis</name>
    <dbReference type="NCBI Taxonomy" id="176173"/>
    <lineage>
        <taxon>Eukaryota</taxon>
        <taxon>Fungi</taxon>
        <taxon>Dikarya</taxon>
        <taxon>Ascomycota</taxon>
        <taxon>Pezizomycotina</taxon>
        <taxon>Eurotiomycetes</taxon>
        <taxon>Eurotiomycetidae</taxon>
        <taxon>Eurotiales</taxon>
        <taxon>Aspergillaceae</taxon>
        <taxon>Aspergillus</taxon>
        <taxon>Aspergillus subgen. Nidulantes</taxon>
    </lineage>
</organism>